<accession>A0A1E3NVI2</accession>
<dbReference type="GO" id="GO:0042797">
    <property type="term" value="P:tRNA transcription by RNA polymerase III"/>
    <property type="evidence" value="ECO:0007669"/>
    <property type="project" value="TreeGrafter"/>
</dbReference>
<dbReference type="Proteomes" id="UP000094112">
    <property type="component" value="Unassembled WGS sequence"/>
</dbReference>
<proteinExistence type="predicted"/>
<dbReference type="GO" id="GO:0005666">
    <property type="term" value="C:RNA polymerase III complex"/>
    <property type="evidence" value="ECO:0007669"/>
    <property type="project" value="TreeGrafter"/>
</dbReference>
<dbReference type="Pfam" id="PF04801">
    <property type="entry name" value="RPC5"/>
    <property type="match status" value="1"/>
</dbReference>
<dbReference type="PANTHER" id="PTHR12069">
    <property type="entry name" value="DNA-DIRECTED RNA POLYMERASES III 80 KDA POLYPEPTIDE RNA POLYMERASE III SUBUNIT 5"/>
    <property type="match status" value="1"/>
</dbReference>
<dbReference type="InterPro" id="IPR006886">
    <property type="entry name" value="RNA_pol_III_Rpc5"/>
</dbReference>
<dbReference type="PANTHER" id="PTHR12069:SF0">
    <property type="entry name" value="DNA-DIRECTED RNA POLYMERASE III SUBUNIT RPC5"/>
    <property type="match status" value="1"/>
</dbReference>
<feature type="region of interest" description="Disordered" evidence="1">
    <location>
        <begin position="1"/>
        <end position="32"/>
    </location>
</feature>
<dbReference type="AlphaFoldDB" id="A0A1E3NVI2"/>
<evidence type="ECO:0008006" key="4">
    <source>
        <dbReference type="Google" id="ProtNLM"/>
    </source>
</evidence>
<dbReference type="GeneID" id="30199688"/>
<dbReference type="STRING" id="683960.A0A1E3NVI2"/>
<name>A0A1E3NVI2_WICAA</name>
<dbReference type="OrthoDB" id="340681at2759"/>
<keyword evidence="3" id="KW-1185">Reference proteome</keyword>
<evidence type="ECO:0000313" key="2">
    <source>
        <dbReference type="EMBL" id="ODQ57136.1"/>
    </source>
</evidence>
<reference evidence="2 3" key="1">
    <citation type="journal article" date="2016" name="Proc. Natl. Acad. Sci. U.S.A.">
        <title>Comparative genomics of biotechnologically important yeasts.</title>
        <authorList>
            <person name="Riley R."/>
            <person name="Haridas S."/>
            <person name="Wolfe K.H."/>
            <person name="Lopes M.R."/>
            <person name="Hittinger C.T."/>
            <person name="Goeker M."/>
            <person name="Salamov A.A."/>
            <person name="Wisecaver J.H."/>
            <person name="Long T.M."/>
            <person name="Calvey C.H."/>
            <person name="Aerts A.L."/>
            <person name="Barry K.W."/>
            <person name="Choi C."/>
            <person name="Clum A."/>
            <person name="Coughlan A.Y."/>
            <person name="Deshpande S."/>
            <person name="Douglass A.P."/>
            <person name="Hanson S.J."/>
            <person name="Klenk H.-P."/>
            <person name="LaButti K.M."/>
            <person name="Lapidus A."/>
            <person name="Lindquist E.A."/>
            <person name="Lipzen A.M."/>
            <person name="Meier-Kolthoff J.P."/>
            <person name="Ohm R.A."/>
            <person name="Otillar R.P."/>
            <person name="Pangilinan J.L."/>
            <person name="Peng Y."/>
            <person name="Rokas A."/>
            <person name="Rosa C.A."/>
            <person name="Scheuner C."/>
            <person name="Sibirny A.A."/>
            <person name="Slot J.C."/>
            <person name="Stielow J.B."/>
            <person name="Sun H."/>
            <person name="Kurtzman C.P."/>
            <person name="Blackwell M."/>
            <person name="Grigoriev I.V."/>
            <person name="Jeffries T.W."/>
        </authorList>
    </citation>
    <scope>NUCLEOTIDE SEQUENCE [LARGE SCALE GENOMIC DNA]</scope>
    <source>
        <strain evidence="3">ATCC 58044 / CBS 1984 / NCYC 433 / NRRL Y-366-8</strain>
    </source>
</reference>
<gene>
    <name evidence="2" type="ORF">WICANDRAFT_36509</name>
</gene>
<organism evidence="2 3">
    <name type="scientific">Wickerhamomyces anomalus (strain ATCC 58044 / CBS 1984 / NCYC 433 / NRRL Y-366-8)</name>
    <name type="common">Yeast</name>
    <name type="synonym">Hansenula anomala</name>
    <dbReference type="NCBI Taxonomy" id="683960"/>
    <lineage>
        <taxon>Eukaryota</taxon>
        <taxon>Fungi</taxon>
        <taxon>Dikarya</taxon>
        <taxon>Ascomycota</taxon>
        <taxon>Saccharomycotina</taxon>
        <taxon>Saccharomycetes</taxon>
        <taxon>Phaffomycetales</taxon>
        <taxon>Wickerhamomycetaceae</taxon>
        <taxon>Wickerhamomyces</taxon>
    </lineage>
</organism>
<evidence type="ECO:0000313" key="3">
    <source>
        <dbReference type="Proteomes" id="UP000094112"/>
    </source>
</evidence>
<feature type="compositionally biased region" description="Acidic residues" evidence="1">
    <location>
        <begin position="19"/>
        <end position="32"/>
    </location>
</feature>
<dbReference type="RefSeq" id="XP_019036343.1">
    <property type="nucleotide sequence ID" value="XM_019182442.1"/>
</dbReference>
<dbReference type="EMBL" id="KV454214">
    <property type="protein sequence ID" value="ODQ57136.1"/>
    <property type="molecule type" value="Genomic_DNA"/>
</dbReference>
<sequence>MDEPSPSYPHTQQRGPEPTIEEDSETETYQDLEDPVIKEIPIILKSTDPSERLLLLQYPGRPSTRPFTEKNRILEAREKVSTDVIEVDVPIDTTRFYDPLKNDNWGVVNKQTLRGVMNDSDGYYVASVQNGELVLVPVSKSAQMRPAFNYIDKEVADKKEVSRLENGSNGNGHANSSVQVVQMTVKSTVDNAPRLGGALLARKKADEEDFVHLNWNDLNDDETKNARETALTVENKHELNSSTTNDEYINLLVQETIVE</sequence>
<protein>
    <recommendedName>
        <fullName evidence="4">DNA-directed RNA polymerase III subunit RPC5</fullName>
    </recommendedName>
</protein>
<evidence type="ECO:0000256" key="1">
    <source>
        <dbReference type="SAM" id="MobiDB-lite"/>
    </source>
</evidence>